<evidence type="ECO:0000256" key="8">
    <source>
        <dbReference type="HAMAP-Rule" id="MF_03226"/>
    </source>
</evidence>
<dbReference type="PANTHER" id="PTHR12111">
    <property type="entry name" value="SPLICING FACTOR YJU2"/>
    <property type="match status" value="1"/>
</dbReference>
<feature type="binding site" evidence="8">
    <location>
        <position position="85"/>
    </location>
    <ligand>
        <name>Zn(2+)</name>
        <dbReference type="ChEBI" id="CHEBI:29105"/>
    </ligand>
</feature>
<protein>
    <recommendedName>
        <fullName evidence="8">Splicing factor YJU2</fullName>
    </recommendedName>
</protein>
<evidence type="ECO:0000256" key="9">
    <source>
        <dbReference type="SAM" id="Coils"/>
    </source>
</evidence>
<dbReference type="GO" id="GO:0046872">
    <property type="term" value="F:metal ion binding"/>
    <property type="evidence" value="ECO:0007669"/>
    <property type="project" value="UniProtKB-KW"/>
</dbReference>
<evidence type="ECO:0000313" key="11">
    <source>
        <dbReference type="Proteomes" id="UP000578531"/>
    </source>
</evidence>
<keyword evidence="3 8" id="KW-0479">Metal-binding</keyword>
<keyword evidence="6" id="KW-0508">mRNA splicing</keyword>
<comment type="caution">
    <text evidence="10">The sequence shown here is derived from an EMBL/GenBank/DDBJ whole genome shotgun (WGS) entry which is preliminary data.</text>
</comment>
<sequence length="242" mass="27768">MSERKVLQKYYPPDFDPSKIARSRVPKNAGPKVMTVRLMAPFSMKCMSCGEYIYKGRKFNSRKETTDEKYLNIPIYRFYIRCTRCSAEITFKTDPKGMDYTCERGAKRNFEVWRKADGEDDDHKLETDEERLDRLEAEEAERGAMEVLEGKVVDAKREMEIADALDEIRTRNARIQRAEGKGEVDKALEQAERARAELELEKRRVEAEDEEAARRAFGRGIEIDEGVEGGVGGGNGYGWGWG</sequence>
<dbReference type="GO" id="GO:0071006">
    <property type="term" value="C:U2-type catalytic step 1 spliceosome"/>
    <property type="evidence" value="ECO:0007669"/>
    <property type="project" value="UniProtKB-UniRule"/>
</dbReference>
<evidence type="ECO:0000256" key="2">
    <source>
        <dbReference type="ARBA" id="ARBA00022664"/>
    </source>
</evidence>
<evidence type="ECO:0000256" key="3">
    <source>
        <dbReference type="ARBA" id="ARBA00022723"/>
    </source>
</evidence>
<comment type="subcellular location">
    <subcellularLocation>
        <location evidence="1 8">Nucleus</location>
    </subcellularLocation>
</comment>
<evidence type="ECO:0000313" key="10">
    <source>
        <dbReference type="EMBL" id="KAF6229801.1"/>
    </source>
</evidence>
<evidence type="ECO:0000256" key="5">
    <source>
        <dbReference type="ARBA" id="ARBA00022833"/>
    </source>
</evidence>
<evidence type="ECO:0000256" key="1">
    <source>
        <dbReference type="ARBA" id="ARBA00004123"/>
    </source>
</evidence>
<keyword evidence="2" id="KW-0507">mRNA processing</keyword>
<dbReference type="AlphaFoldDB" id="A0A8H6KZE0"/>
<name>A0A8H6KZE0_9LECA</name>
<dbReference type="InterPro" id="IPR007590">
    <property type="entry name" value="Saf4/Yju2"/>
</dbReference>
<reference evidence="10 11" key="1">
    <citation type="journal article" date="2020" name="Genomics">
        <title>Complete, high-quality genomes from long-read metagenomic sequencing of two wolf lichen thalli reveals enigmatic genome architecture.</title>
        <authorList>
            <person name="McKenzie S.K."/>
            <person name="Walston R.F."/>
            <person name="Allen J.L."/>
        </authorList>
    </citation>
    <scope>NUCLEOTIDE SEQUENCE [LARGE SCALE GENOMIC DNA]</scope>
    <source>
        <strain evidence="10">WasteWater2</strain>
    </source>
</reference>
<evidence type="ECO:0000256" key="7">
    <source>
        <dbReference type="ARBA" id="ARBA00023242"/>
    </source>
</evidence>
<accession>A0A8H6KZE0</accession>
<keyword evidence="4 8" id="KW-0747">Spliceosome</keyword>
<dbReference type="PANTHER" id="PTHR12111:SF1">
    <property type="entry name" value="SPLICING FACTOR YJU2"/>
    <property type="match status" value="1"/>
</dbReference>
<keyword evidence="9" id="KW-0175">Coiled coil</keyword>
<comment type="subunit">
    <text evidence="8">Component of the spliceosome. Present in the activated B complex, the catalytically activated B* complex which catalyzes the branching, the catalytic step 1 C complex catalyzing the exon ligation, and the postcatalytic P complex containing the ligated exons (mRNA) and the excised lariat intron.</text>
</comment>
<comment type="function">
    <text evidence="8">Part of the spliceosome which catalyzes two sequential transesterification reactions, first the excision of the non-coding intron from pre-mRNA and then the ligation of the coding exons to form the mature mRNA. Plays a role in stabilizing the structure of the spliceosome catalytic core and docking of the branch helix into the active site, producing 5'-exon and lariat intron-3'-intermediates.</text>
</comment>
<dbReference type="RefSeq" id="XP_037159993.1">
    <property type="nucleotide sequence ID" value="XM_037313112.1"/>
</dbReference>
<evidence type="ECO:0000256" key="6">
    <source>
        <dbReference type="ARBA" id="ARBA00023187"/>
    </source>
</evidence>
<feature type="binding site" evidence="8">
    <location>
        <position position="46"/>
    </location>
    <ligand>
        <name>Zn(2+)</name>
        <dbReference type="ChEBI" id="CHEBI:29105"/>
    </ligand>
</feature>
<organism evidence="10 11">
    <name type="scientific">Letharia columbiana</name>
    <dbReference type="NCBI Taxonomy" id="112416"/>
    <lineage>
        <taxon>Eukaryota</taxon>
        <taxon>Fungi</taxon>
        <taxon>Dikarya</taxon>
        <taxon>Ascomycota</taxon>
        <taxon>Pezizomycotina</taxon>
        <taxon>Lecanoromycetes</taxon>
        <taxon>OSLEUM clade</taxon>
        <taxon>Lecanoromycetidae</taxon>
        <taxon>Lecanorales</taxon>
        <taxon>Lecanorineae</taxon>
        <taxon>Parmeliaceae</taxon>
        <taxon>Letharia</taxon>
    </lineage>
</organism>
<dbReference type="Proteomes" id="UP000578531">
    <property type="component" value="Unassembled WGS sequence"/>
</dbReference>
<dbReference type="OrthoDB" id="674963at2759"/>
<keyword evidence="5 8" id="KW-0862">Zinc</keyword>
<dbReference type="InterPro" id="IPR043701">
    <property type="entry name" value="Yju2"/>
</dbReference>
<gene>
    <name evidence="10" type="ORF">HO173_011231</name>
</gene>
<dbReference type="EMBL" id="JACCJC010000068">
    <property type="protein sequence ID" value="KAF6229801.1"/>
    <property type="molecule type" value="Genomic_DNA"/>
</dbReference>
<keyword evidence="11" id="KW-1185">Reference proteome</keyword>
<feature type="binding site" evidence="8">
    <location>
        <position position="49"/>
    </location>
    <ligand>
        <name>Zn(2+)</name>
        <dbReference type="ChEBI" id="CHEBI:29105"/>
    </ligand>
</feature>
<keyword evidence="7 8" id="KW-0539">Nucleus</keyword>
<comment type="similarity">
    <text evidence="8">Belongs to the CWC16 family. YJU2 subfamily.</text>
</comment>
<dbReference type="GeneID" id="59292874"/>
<feature type="coiled-coil region" evidence="9">
    <location>
        <begin position="145"/>
        <end position="215"/>
    </location>
</feature>
<feature type="binding site" evidence="8">
    <location>
        <position position="82"/>
    </location>
    <ligand>
        <name>Zn(2+)</name>
        <dbReference type="ChEBI" id="CHEBI:29105"/>
    </ligand>
</feature>
<evidence type="ECO:0000256" key="4">
    <source>
        <dbReference type="ARBA" id="ARBA00022728"/>
    </source>
</evidence>
<dbReference type="Pfam" id="PF04502">
    <property type="entry name" value="Saf4_Yju2"/>
    <property type="match status" value="1"/>
</dbReference>
<dbReference type="HAMAP" id="MF_03226">
    <property type="entry name" value="YJU2"/>
    <property type="match status" value="1"/>
</dbReference>
<dbReference type="GO" id="GO:0000349">
    <property type="term" value="P:generation of catalytic spliceosome for first transesterification step"/>
    <property type="evidence" value="ECO:0007669"/>
    <property type="project" value="UniProtKB-UniRule"/>
</dbReference>
<proteinExistence type="inferred from homology"/>